<dbReference type="EMBL" id="CP017754">
    <property type="protein sequence ID" value="AOZ07849.1"/>
    <property type="molecule type" value="Genomic_DNA"/>
</dbReference>
<gene>
    <name evidence="3" type="ORF">BKK80_00040</name>
</gene>
<dbReference type="Proteomes" id="UP000177515">
    <property type="component" value="Chromosome 1"/>
</dbReference>
<feature type="transmembrane region" description="Helical" evidence="2">
    <location>
        <begin position="12"/>
        <end position="35"/>
    </location>
</feature>
<keyword evidence="2" id="KW-0472">Membrane</keyword>
<feature type="region of interest" description="Disordered" evidence="1">
    <location>
        <begin position="148"/>
        <end position="197"/>
    </location>
</feature>
<keyword evidence="4" id="KW-1185">Reference proteome</keyword>
<proteinExistence type="predicted"/>
<protein>
    <submittedName>
        <fullName evidence="3">General secretion pathway protein</fullName>
    </submittedName>
</protein>
<feature type="compositionally biased region" description="Pro residues" evidence="1">
    <location>
        <begin position="174"/>
        <end position="184"/>
    </location>
</feature>
<dbReference type="Gene3D" id="2.30.30.830">
    <property type="match status" value="1"/>
</dbReference>
<feature type="compositionally biased region" description="Low complexity" evidence="1">
    <location>
        <begin position="148"/>
        <end position="173"/>
    </location>
</feature>
<reference evidence="3 4" key="1">
    <citation type="submission" date="2016-10" db="EMBL/GenBank/DDBJ databases">
        <title>Complete genome sequences of three Cupriavidus strains isolated from various Malaysian environments.</title>
        <authorList>
            <person name="Abdullah A.A.-A."/>
            <person name="Shafie N.A.H."/>
            <person name="Lau N.S."/>
        </authorList>
    </citation>
    <scope>NUCLEOTIDE SEQUENCE [LARGE SCALE GENOMIC DNA]</scope>
    <source>
        <strain evidence="3 4">USMAA1020</strain>
    </source>
</reference>
<name>A0ABN4TU10_9BURK</name>
<evidence type="ECO:0000313" key="4">
    <source>
        <dbReference type="Proteomes" id="UP000177515"/>
    </source>
</evidence>
<accession>A0ABN4TU10</accession>
<evidence type="ECO:0000313" key="3">
    <source>
        <dbReference type="EMBL" id="AOZ07849.1"/>
    </source>
</evidence>
<feature type="compositionally biased region" description="Basic and acidic residues" evidence="1">
    <location>
        <begin position="188"/>
        <end position="197"/>
    </location>
</feature>
<evidence type="ECO:0000256" key="1">
    <source>
        <dbReference type="SAM" id="MobiDB-lite"/>
    </source>
</evidence>
<sequence length="197" mass="19767">MRPPLRIAPPGAWLPRLAGVALFVALCALATWWVLRLAALNTIPVPQSARVVQSEAVESGALGTLFGGSAQSGVRDVQLIGVVADIDNGAGAAIVSLDGGPPKAVRAGAVLSPQLRLVEIRGRAVVIERNGVRQEVLLPVQSGAVPARGAAAQPAPPAGAAAPIQTLPAAVPQPANPPAVPPPAQVEHGSEPGAAKD</sequence>
<evidence type="ECO:0000256" key="2">
    <source>
        <dbReference type="SAM" id="Phobius"/>
    </source>
</evidence>
<keyword evidence="2" id="KW-1133">Transmembrane helix</keyword>
<keyword evidence="2" id="KW-0812">Transmembrane</keyword>
<organism evidence="3 4">
    <name type="scientific">Cupriavidus malaysiensis</name>
    <dbReference type="NCBI Taxonomy" id="367825"/>
    <lineage>
        <taxon>Bacteria</taxon>
        <taxon>Pseudomonadati</taxon>
        <taxon>Pseudomonadota</taxon>
        <taxon>Betaproteobacteria</taxon>
        <taxon>Burkholderiales</taxon>
        <taxon>Burkholderiaceae</taxon>
        <taxon>Cupriavidus</taxon>
    </lineage>
</organism>